<evidence type="ECO:0000256" key="1">
    <source>
        <dbReference type="ARBA" id="ARBA00001913"/>
    </source>
</evidence>
<gene>
    <name evidence="5" type="ORF">MUY27_02080</name>
</gene>
<sequence length="326" mass="36778">MKTKYLLLILSFTTFFAAAQPADVPKTSISNGLIKAEVLLPDSIKGYYRATRFDWSGAVSSLDYKGHSFYGKWFGNYNPKENDAILGPAEVFFPVGYEEAKAGETFVNIGVGALRKPVEEKYNQFRTYDIVDYGKWTITARKDEVVFKHILCTPDGYAYEYTKTLKLVKGQARMVISHSLKNTGTKTMETLTYNHNFPVIDQEPTGPNIKVTFAKPVTAEGDGWDVLAKLRGHELTFLKQLSGREFVQTVHVNGLGDTPADYDFKIENLKTGAGIHITGDHPMEKVVFWANPSTYCPEPYVKINVAPGETMHWIINYDYYTFEAKK</sequence>
<proteinExistence type="predicted"/>
<evidence type="ECO:0000313" key="6">
    <source>
        <dbReference type="Proteomes" id="UP001139450"/>
    </source>
</evidence>
<evidence type="ECO:0000313" key="5">
    <source>
        <dbReference type="EMBL" id="MCJ8208479.1"/>
    </source>
</evidence>
<comment type="cofactor">
    <cofactor evidence="1">
        <name>Ca(2+)</name>
        <dbReference type="ChEBI" id="CHEBI:29108"/>
    </cofactor>
</comment>
<comment type="subunit">
    <text evidence="2">Monomer.</text>
</comment>
<evidence type="ECO:0008006" key="7">
    <source>
        <dbReference type="Google" id="ProtNLM"/>
    </source>
</evidence>
<feature type="chain" id="PRO_5040936516" description="Aldose 1-epimerase" evidence="4">
    <location>
        <begin position="20"/>
        <end position="326"/>
    </location>
</feature>
<reference evidence="5" key="1">
    <citation type="submission" date="2022-04" db="EMBL/GenBank/DDBJ databases">
        <title>Mucilaginibacter sp. RS28 isolated from freshwater.</title>
        <authorList>
            <person name="Ko S.-R."/>
        </authorList>
    </citation>
    <scope>NUCLEOTIDE SEQUENCE</scope>
    <source>
        <strain evidence="5">RS28</strain>
    </source>
</reference>
<dbReference type="EMBL" id="JALJEJ010000001">
    <property type="protein sequence ID" value="MCJ8208479.1"/>
    <property type="molecule type" value="Genomic_DNA"/>
</dbReference>
<evidence type="ECO:0000256" key="2">
    <source>
        <dbReference type="ARBA" id="ARBA00011245"/>
    </source>
</evidence>
<accession>A0A9X1WZN8</accession>
<dbReference type="Proteomes" id="UP001139450">
    <property type="component" value="Unassembled WGS sequence"/>
</dbReference>
<evidence type="ECO:0000256" key="3">
    <source>
        <dbReference type="ARBA" id="ARBA00022837"/>
    </source>
</evidence>
<dbReference type="Gene3D" id="2.70.98.10">
    <property type="match status" value="1"/>
</dbReference>
<comment type="caution">
    <text evidence="5">The sequence shown here is derived from an EMBL/GenBank/DDBJ whole genome shotgun (WGS) entry which is preliminary data.</text>
</comment>
<dbReference type="GO" id="GO:0030246">
    <property type="term" value="F:carbohydrate binding"/>
    <property type="evidence" value="ECO:0007669"/>
    <property type="project" value="InterPro"/>
</dbReference>
<keyword evidence="4" id="KW-0732">Signal</keyword>
<dbReference type="AlphaFoldDB" id="A0A9X1WZN8"/>
<dbReference type="RefSeq" id="WP_245128308.1">
    <property type="nucleotide sequence ID" value="NZ_JALJEJ010000001.1"/>
</dbReference>
<dbReference type="InterPro" id="IPR014718">
    <property type="entry name" value="GH-type_carb-bd"/>
</dbReference>
<name>A0A9X1WZN8_9SPHI</name>
<evidence type="ECO:0000256" key="4">
    <source>
        <dbReference type="SAM" id="SignalP"/>
    </source>
</evidence>
<keyword evidence="3" id="KW-0106">Calcium</keyword>
<protein>
    <recommendedName>
        <fullName evidence="7">Aldose 1-epimerase</fullName>
    </recommendedName>
</protein>
<keyword evidence="6" id="KW-1185">Reference proteome</keyword>
<feature type="signal peptide" evidence="4">
    <location>
        <begin position="1"/>
        <end position="19"/>
    </location>
</feature>
<organism evidence="5 6">
    <name type="scientific">Mucilaginibacter straminoryzae</name>
    <dbReference type="NCBI Taxonomy" id="2932774"/>
    <lineage>
        <taxon>Bacteria</taxon>
        <taxon>Pseudomonadati</taxon>
        <taxon>Bacteroidota</taxon>
        <taxon>Sphingobacteriia</taxon>
        <taxon>Sphingobacteriales</taxon>
        <taxon>Sphingobacteriaceae</taxon>
        <taxon>Mucilaginibacter</taxon>
    </lineage>
</organism>